<dbReference type="STRING" id="329046.A0A1Y2D188"/>
<dbReference type="EMBL" id="MCGO01000002">
    <property type="protein sequence ID" value="ORY53032.1"/>
    <property type="molecule type" value="Genomic_DNA"/>
</dbReference>
<dbReference type="InterPro" id="IPR036859">
    <property type="entry name" value="CAP-Gly_dom_sf"/>
</dbReference>
<evidence type="ECO:0000256" key="1">
    <source>
        <dbReference type="SAM" id="MobiDB-lite"/>
    </source>
</evidence>
<dbReference type="OrthoDB" id="2130750at2759"/>
<protein>
    <recommendedName>
        <fullName evidence="4">CAP-Gly domain-containing protein</fullName>
    </recommendedName>
</protein>
<dbReference type="Proteomes" id="UP000193642">
    <property type="component" value="Unassembled WGS sequence"/>
</dbReference>
<reference evidence="2 3" key="1">
    <citation type="submission" date="2016-07" db="EMBL/GenBank/DDBJ databases">
        <title>Pervasive Adenine N6-methylation of Active Genes in Fungi.</title>
        <authorList>
            <consortium name="DOE Joint Genome Institute"/>
            <person name="Mondo S.J."/>
            <person name="Dannebaum R.O."/>
            <person name="Kuo R.C."/>
            <person name="Labutti K."/>
            <person name="Haridas S."/>
            <person name="Kuo A."/>
            <person name="Salamov A."/>
            <person name="Ahrendt S.R."/>
            <person name="Lipzen A."/>
            <person name="Sullivan W."/>
            <person name="Andreopoulos W.B."/>
            <person name="Clum A."/>
            <person name="Lindquist E."/>
            <person name="Daum C."/>
            <person name="Ramamoorthy G.K."/>
            <person name="Gryganskyi A."/>
            <person name="Culley D."/>
            <person name="Magnuson J.K."/>
            <person name="James T.Y."/>
            <person name="O'Malley M.A."/>
            <person name="Stajich J.E."/>
            <person name="Spatafora J.W."/>
            <person name="Visel A."/>
            <person name="Grigoriev I.V."/>
        </authorList>
    </citation>
    <scope>NUCLEOTIDE SEQUENCE [LARGE SCALE GENOMIC DNA]</scope>
    <source>
        <strain evidence="2 3">JEL800</strain>
    </source>
</reference>
<feature type="region of interest" description="Disordered" evidence="1">
    <location>
        <begin position="122"/>
        <end position="171"/>
    </location>
</feature>
<gene>
    <name evidence="2" type="ORF">BCR33DRAFT_184851</name>
</gene>
<keyword evidence="3" id="KW-1185">Reference proteome</keyword>
<evidence type="ECO:0000313" key="3">
    <source>
        <dbReference type="Proteomes" id="UP000193642"/>
    </source>
</evidence>
<comment type="caution">
    <text evidence="2">The sequence shown here is derived from an EMBL/GenBank/DDBJ whole genome shotgun (WGS) entry which is preliminary data.</text>
</comment>
<dbReference type="Gene3D" id="2.30.30.190">
    <property type="entry name" value="CAP Gly-rich-like domain"/>
    <property type="match status" value="1"/>
</dbReference>
<dbReference type="SUPFAM" id="SSF74924">
    <property type="entry name" value="Cap-Gly domain"/>
    <property type="match status" value="1"/>
</dbReference>
<name>A0A1Y2D188_9FUNG</name>
<accession>A0A1Y2D188</accession>
<dbReference type="AlphaFoldDB" id="A0A1Y2D188"/>
<proteinExistence type="predicted"/>
<sequence>MNILDLSKNKGTDALYKNTRICLDRQKKAYQILVAKLRREIRRLKFQRNSTSDPLVEARYFPYLPRTPFSTTSRNPQPGIIGNLPQKASDYFALNPPPPTGNHLDSGNRWWWGSGPDLSSHISARGPSAKSTASQVKKLKPTTPAAPKSPKAKEAKKEELPPISNSNQEEPKVGDRVCVVIDGIRVLGIVKYVGIFDAYPGSGLWCGIKLHLPCEY</sequence>
<evidence type="ECO:0008006" key="4">
    <source>
        <dbReference type="Google" id="ProtNLM"/>
    </source>
</evidence>
<feature type="compositionally biased region" description="Basic and acidic residues" evidence="1">
    <location>
        <begin position="151"/>
        <end position="160"/>
    </location>
</feature>
<organism evidence="2 3">
    <name type="scientific">Rhizoclosmatium globosum</name>
    <dbReference type="NCBI Taxonomy" id="329046"/>
    <lineage>
        <taxon>Eukaryota</taxon>
        <taxon>Fungi</taxon>
        <taxon>Fungi incertae sedis</taxon>
        <taxon>Chytridiomycota</taxon>
        <taxon>Chytridiomycota incertae sedis</taxon>
        <taxon>Chytridiomycetes</taxon>
        <taxon>Chytridiales</taxon>
        <taxon>Chytriomycetaceae</taxon>
        <taxon>Rhizoclosmatium</taxon>
    </lineage>
</organism>
<evidence type="ECO:0000313" key="2">
    <source>
        <dbReference type="EMBL" id="ORY53032.1"/>
    </source>
</evidence>